<accession>A0A4P6Y9M7</accession>
<gene>
    <name evidence="1" type="ORF">E1750_13425</name>
</gene>
<evidence type="ECO:0000313" key="1">
    <source>
        <dbReference type="EMBL" id="QBN19761.1"/>
    </source>
</evidence>
<protein>
    <submittedName>
        <fullName evidence="1">Uncharacterized protein</fullName>
    </submittedName>
</protein>
<reference evidence="2" key="1">
    <citation type="submission" date="2019-03" db="EMBL/GenBank/DDBJ databases">
        <title>Flavobacterium sp.</title>
        <authorList>
            <person name="Kim H."/>
        </authorList>
    </citation>
    <scope>NUCLEOTIDE SEQUENCE [LARGE SCALE GENOMIC DNA]</scope>
    <source>
        <strain evidence="2">GS13</strain>
    </source>
</reference>
<dbReference type="KEGG" id="fnk:E1750_13425"/>
<dbReference type="OrthoDB" id="676860at2"/>
<dbReference type="Proteomes" id="UP000291124">
    <property type="component" value="Chromosome"/>
</dbReference>
<sequence length="114" mass="12785">MVTIIDFKTFTKDNGENFYGLVVQGGIEATRSLQSGKMYFTAKTATVPTTFNETTCKSLIGTTLDGSVKKVECDSYDYTVKDTGEIIQLSHRYEYITNEEEILHKNLIPEEVVA</sequence>
<proteinExistence type="predicted"/>
<name>A0A4P6Y9M7_9FLAO</name>
<dbReference type="EMBL" id="CP037933">
    <property type="protein sequence ID" value="QBN19761.1"/>
    <property type="molecule type" value="Genomic_DNA"/>
</dbReference>
<dbReference type="RefSeq" id="WP_133277277.1">
    <property type="nucleotide sequence ID" value="NZ_CP037933.1"/>
</dbReference>
<organism evidence="1 2">
    <name type="scientific">Flavobacterium nackdongense</name>
    <dbReference type="NCBI Taxonomy" id="2547394"/>
    <lineage>
        <taxon>Bacteria</taxon>
        <taxon>Pseudomonadati</taxon>
        <taxon>Bacteroidota</taxon>
        <taxon>Flavobacteriia</taxon>
        <taxon>Flavobacteriales</taxon>
        <taxon>Flavobacteriaceae</taxon>
        <taxon>Flavobacterium</taxon>
    </lineage>
</organism>
<evidence type="ECO:0000313" key="2">
    <source>
        <dbReference type="Proteomes" id="UP000291124"/>
    </source>
</evidence>
<keyword evidence="2" id="KW-1185">Reference proteome</keyword>
<dbReference type="AlphaFoldDB" id="A0A4P6Y9M7"/>